<dbReference type="PANTHER" id="PTHR24148:SF64">
    <property type="entry name" value="HETEROKARYON INCOMPATIBILITY DOMAIN-CONTAINING PROTEIN"/>
    <property type="match status" value="1"/>
</dbReference>
<feature type="domain" description="Heterokaryon incompatibility" evidence="1">
    <location>
        <begin position="68"/>
        <end position="201"/>
    </location>
</feature>
<dbReference type="PANTHER" id="PTHR24148">
    <property type="entry name" value="ANKYRIN REPEAT DOMAIN-CONTAINING PROTEIN 39 HOMOLOG-RELATED"/>
    <property type="match status" value="1"/>
</dbReference>
<name>A0A8H4W8M9_9HELO</name>
<dbReference type="InterPro" id="IPR010730">
    <property type="entry name" value="HET"/>
</dbReference>
<organism evidence="2 3">
    <name type="scientific">Cudoniella acicularis</name>
    <dbReference type="NCBI Taxonomy" id="354080"/>
    <lineage>
        <taxon>Eukaryota</taxon>
        <taxon>Fungi</taxon>
        <taxon>Dikarya</taxon>
        <taxon>Ascomycota</taxon>
        <taxon>Pezizomycotina</taxon>
        <taxon>Leotiomycetes</taxon>
        <taxon>Helotiales</taxon>
        <taxon>Tricladiaceae</taxon>
        <taxon>Cudoniella</taxon>
    </lineage>
</organism>
<protein>
    <recommendedName>
        <fullName evidence="1">Heterokaryon incompatibility domain-containing protein</fullName>
    </recommendedName>
</protein>
<comment type="caution">
    <text evidence="2">The sequence shown here is derived from an EMBL/GenBank/DDBJ whole genome shotgun (WGS) entry which is preliminary data.</text>
</comment>
<reference evidence="2 3" key="1">
    <citation type="submission" date="2020-03" db="EMBL/GenBank/DDBJ databases">
        <title>Draft Genome Sequence of Cudoniella acicularis.</title>
        <authorList>
            <person name="Buettner E."/>
            <person name="Kellner H."/>
        </authorList>
    </citation>
    <scope>NUCLEOTIDE SEQUENCE [LARGE SCALE GENOMIC DNA]</scope>
    <source>
        <strain evidence="2 3">DSM 108380</strain>
    </source>
</reference>
<evidence type="ECO:0000313" key="2">
    <source>
        <dbReference type="EMBL" id="KAF4638007.1"/>
    </source>
</evidence>
<sequence length="213" mass="24219">MSPYRPFNSSSAQLNLNFEVHQPQYQYASLKPKEGQTRILTLLPSSQHGASIYCVLKITSIDPVSTPFEALSYTWGEEGDVCPDPIFLNGYSVKIRRNIEVFLRILRHATLPRELWADAICINQASYEEKSVHLDMMAFIYSRARRVVIWLGLPTDTSALAVSVLPTISPEADFLRISNVQSHAIDLLFSREWFTRVWVVQGFMLGQDAISYC</sequence>
<dbReference type="InterPro" id="IPR052895">
    <property type="entry name" value="HetReg/Transcr_Mod"/>
</dbReference>
<dbReference type="Pfam" id="PF06985">
    <property type="entry name" value="HET"/>
    <property type="match status" value="1"/>
</dbReference>
<evidence type="ECO:0000259" key="1">
    <source>
        <dbReference type="Pfam" id="PF06985"/>
    </source>
</evidence>
<dbReference type="EMBL" id="JAAMPI010000003">
    <property type="protein sequence ID" value="KAF4638007.1"/>
    <property type="molecule type" value="Genomic_DNA"/>
</dbReference>
<evidence type="ECO:0000313" key="3">
    <source>
        <dbReference type="Proteomes" id="UP000566819"/>
    </source>
</evidence>
<gene>
    <name evidence="2" type="ORF">G7Y89_g76</name>
</gene>
<dbReference type="OrthoDB" id="2157530at2759"/>
<proteinExistence type="predicted"/>
<keyword evidence="3" id="KW-1185">Reference proteome</keyword>
<accession>A0A8H4W8M9</accession>
<dbReference type="AlphaFoldDB" id="A0A8H4W8M9"/>
<dbReference type="Proteomes" id="UP000566819">
    <property type="component" value="Unassembled WGS sequence"/>
</dbReference>